<feature type="transmembrane region" description="Helical" evidence="1">
    <location>
        <begin position="322"/>
        <end position="345"/>
    </location>
</feature>
<evidence type="ECO:0000313" key="2">
    <source>
        <dbReference type="EMBL" id="HCT15599.1"/>
    </source>
</evidence>
<keyword evidence="1" id="KW-0472">Membrane</keyword>
<feature type="transmembrane region" description="Helical" evidence="1">
    <location>
        <begin position="261"/>
        <end position="280"/>
    </location>
</feature>
<dbReference type="Proteomes" id="UP000261739">
    <property type="component" value="Unassembled WGS sequence"/>
</dbReference>
<dbReference type="GO" id="GO:0015813">
    <property type="term" value="P:L-glutamate transmembrane transport"/>
    <property type="evidence" value="ECO:0007669"/>
    <property type="project" value="InterPro"/>
</dbReference>
<name>A0A3D4T241_9CORY</name>
<organism evidence="2 3">
    <name type="scientific">Corynebacterium nuruki</name>
    <dbReference type="NCBI Taxonomy" id="1032851"/>
    <lineage>
        <taxon>Bacteria</taxon>
        <taxon>Bacillati</taxon>
        <taxon>Actinomycetota</taxon>
        <taxon>Actinomycetes</taxon>
        <taxon>Mycobacteriales</taxon>
        <taxon>Corynebacteriaceae</taxon>
        <taxon>Corynebacterium</taxon>
    </lineage>
</organism>
<keyword evidence="1" id="KW-0812">Transmembrane</keyword>
<accession>A0A3D4T241</accession>
<dbReference type="GO" id="GO:0015501">
    <property type="term" value="F:glutamate:sodium symporter activity"/>
    <property type="evidence" value="ECO:0007669"/>
    <property type="project" value="InterPro"/>
</dbReference>
<evidence type="ECO:0000256" key="1">
    <source>
        <dbReference type="SAM" id="Phobius"/>
    </source>
</evidence>
<sequence>MTDFTPWTLLTDAGLIGLMLVIGTVLRARVGFLQRLMIPASFIAGILGLVFGPSLLGWLPFSDQLGTYSSVLIVVVFACLAMSDDFNILKVKGPVVGFSAYSVLMYAIQVALGMAVVLVCVGPLLGVGDEFGVLIFAGWAGGFGSAAAVGQVFSDAGQPEMQSLAFMSATVGLLAGIVGGLAQAKFGAARGHAREFSGMHRIPKSMRTGVLDHDDEAEAVGHHKFSGASIESLGFQVSVIVAVSAAGYGVSELLGGWFPDIAFPVFSIAFVVGLVARGLFRATRTTRYIDRRSLNSISGTATDILIVCGIASIKLDMVSENWVAMVVLFLIALVICLFLGLIVAPRTLQDGWFEQQIFTWGWATGGVNTAIALLRVIDPKLRSGTMEDFALAYIPVVPVEVTAVTFVPSMVLAGAAWAVVGIWGAVSVAAVVVLLVVVRGARSAGRTPTAAS</sequence>
<feature type="transmembrane region" description="Helical" evidence="1">
    <location>
        <begin position="415"/>
        <end position="438"/>
    </location>
</feature>
<dbReference type="EMBL" id="DQID01000322">
    <property type="protein sequence ID" value="HCT15599.1"/>
    <property type="molecule type" value="Genomic_DNA"/>
</dbReference>
<feature type="transmembrane region" description="Helical" evidence="1">
    <location>
        <begin position="389"/>
        <end position="409"/>
    </location>
</feature>
<feature type="transmembrane region" description="Helical" evidence="1">
    <location>
        <begin position="131"/>
        <end position="152"/>
    </location>
</feature>
<feature type="transmembrane region" description="Helical" evidence="1">
    <location>
        <begin position="357"/>
        <end position="377"/>
    </location>
</feature>
<dbReference type="AlphaFoldDB" id="A0A3D4T241"/>
<dbReference type="PANTHER" id="PTHR36178:SF1">
    <property type="entry name" value="SODIUM_GLUTAMATE SYMPORTER"/>
    <property type="match status" value="1"/>
</dbReference>
<feature type="transmembrane region" description="Helical" evidence="1">
    <location>
        <begin position="103"/>
        <end position="125"/>
    </location>
</feature>
<dbReference type="InterPro" id="IPR004445">
    <property type="entry name" value="GltS"/>
</dbReference>
<dbReference type="STRING" id="863239.GCA_000213935_01773"/>
<keyword evidence="1" id="KW-1133">Transmembrane helix</keyword>
<feature type="transmembrane region" description="Helical" evidence="1">
    <location>
        <begin position="38"/>
        <end position="59"/>
    </location>
</feature>
<feature type="transmembrane region" description="Helical" evidence="1">
    <location>
        <begin position="6"/>
        <end position="26"/>
    </location>
</feature>
<protein>
    <submittedName>
        <fullName evidence="2">Sodium:glutamate symporter</fullName>
    </submittedName>
</protein>
<dbReference type="PANTHER" id="PTHR36178">
    <property type="entry name" value="SLR0625 PROTEIN"/>
    <property type="match status" value="1"/>
</dbReference>
<gene>
    <name evidence="2" type="ORF">DIW82_12675</name>
</gene>
<comment type="caution">
    <text evidence="2">The sequence shown here is derived from an EMBL/GenBank/DDBJ whole genome shotgun (WGS) entry which is preliminary data.</text>
</comment>
<feature type="transmembrane region" description="Helical" evidence="1">
    <location>
        <begin position="164"/>
        <end position="182"/>
    </location>
</feature>
<proteinExistence type="predicted"/>
<evidence type="ECO:0000313" key="3">
    <source>
        <dbReference type="Proteomes" id="UP000261739"/>
    </source>
</evidence>
<dbReference type="GO" id="GO:0016020">
    <property type="term" value="C:membrane"/>
    <property type="evidence" value="ECO:0007669"/>
    <property type="project" value="InterPro"/>
</dbReference>
<feature type="transmembrane region" description="Helical" evidence="1">
    <location>
        <begin position="65"/>
        <end position="82"/>
    </location>
</feature>
<reference evidence="2 3" key="1">
    <citation type="journal article" date="2018" name="Nat. Biotechnol.">
        <title>A standardized bacterial taxonomy based on genome phylogeny substantially revises the tree of life.</title>
        <authorList>
            <person name="Parks D.H."/>
            <person name="Chuvochina M."/>
            <person name="Waite D.W."/>
            <person name="Rinke C."/>
            <person name="Skarshewski A."/>
            <person name="Chaumeil P.A."/>
            <person name="Hugenholtz P."/>
        </authorList>
    </citation>
    <scope>NUCLEOTIDE SEQUENCE [LARGE SCALE GENOMIC DNA]</scope>
    <source>
        <strain evidence="2">UBA11247</strain>
    </source>
</reference>